<evidence type="ECO:0000256" key="6">
    <source>
        <dbReference type="ARBA" id="ARBA00022882"/>
    </source>
</evidence>
<dbReference type="InterPro" id="IPR028325">
    <property type="entry name" value="VG_K_chnl"/>
</dbReference>
<dbReference type="Gene3D" id="1.20.120.350">
    <property type="entry name" value="Voltage-gated potassium channels. Chain C"/>
    <property type="match status" value="1"/>
</dbReference>
<gene>
    <name evidence="14" type="ORF">PRRU23_02240</name>
</gene>
<dbReference type="PRINTS" id="PR00169">
    <property type="entry name" value="KCHANNEL"/>
</dbReference>
<feature type="transmembrane region" description="Helical" evidence="12">
    <location>
        <begin position="154"/>
        <end position="175"/>
    </location>
</feature>
<dbReference type="InterPro" id="IPR027359">
    <property type="entry name" value="Volt_channel_dom_sf"/>
</dbReference>
<keyword evidence="4 12" id="KW-0812">Transmembrane</keyword>
<keyword evidence="10 12" id="KW-0472">Membrane</keyword>
<feature type="transmembrane region" description="Helical" evidence="12">
    <location>
        <begin position="215"/>
        <end position="240"/>
    </location>
</feature>
<feature type="transmembrane region" description="Helical" evidence="12">
    <location>
        <begin position="88"/>
        <end position="110"/>
    </location>
</feature>
<accession>A0AA37HVT3</accession>
<evidence type="ECO:0000256" key="12">
    <source>
        <dbReference type="SAM" id="Phobius"/>
    </source>
</evidence>
<evidence type="ECO:0000256" key="8">
    <source>
        <dbReference type="ARBA" id="ARBA00022989"/>
    </source>
</evidence>
<dbReference type="Gene3D" id="1.10.287.70">
    <property type="match status" value="1"/>
</dbReference>
<evidence type="ECO:0000256" key="1">
    <source>
        <dbReference type="ARBA" id="ARBA00004141"/>
    </source>
</evidence>
<keyword evidence="5" id="KW-0631">Potassium channel</keyword>
<evidence type="ECO:0000313" key="15">
    <source>
        <dbReference type="Proteomes" id="UP000887043"/>
    </source>
</evidence>
<proteinExistence type="predicted"/>
<keyword evidence="3" id="KW-0633">Potassium transport</keyword>
<evidence type="ECO:0000256" key="3">
    <source>
        <dbReference type="ARBA" id="ARBA00022538"/>
    </source>
</evidence>
<dbReference type="AlphaFoldDB" id="A0AA37HVT3"/>
<feature type="transmembrane region" description="Helical" evidence="12">
    <location>
        <begin position="122"/>
        <end position="142"/>
    </location>
</feature>
<feature type="transmembrane region" description="Helical" evidence="12">
    <location>
        <begin position="52"/>
        <end position="76"/>
    </location>
</feature>
<keyword evidence="7" id="KW-0630">Potassium</keyword>
<dbReference type="RefSeq" id="WP_006281770.1">
    <property type="nucleotide sequence ID" value="NZ_BPTR01000001.1"/>
</dbReference>
<name>A0AA37HVT3_SEGBR</name>
<reference evidence="14" key="1">
    <citation type="submission" date="2021-08" db="EMBL/GenBank/DDBJ databases">
        <title>Prevotella lacticifex sp. nov., isolated from rumen of cow.</title>
        <authorList>
            <person name="Shinkai T."/>
            <person name="Ikeyama N."/>
            <person name="Kumagai M."/>
            <person name="Ohmori H."/>
            <person name="Sakamoto M."/>
            <person name="Ohkuma M."/>
            <person name="Mitsumori M."/>
        </authorList>
    </citation>
    <scope>NUCLEOTIDE SEQUENCE</scope>
    <source>
        <strain evidence="14">DSM 11371</strain>
    </source>
</reference>
<dbReference type="PANTHER" id="PTHR11537:SF254">
    <property type="entry name" value="POTASSIUM VOLTAGE-GATED CHANNEL PROTEIN SHAB"/>
    <property type="match status" value="1"/>
</dbReference>
<keyword evidence="6" id="KW-0851">Voltage-gated channel</keyword>
<evidence type="ECO:0000313" key="14">
    <source>
        <dbReference type="EMBL" id="GJG26524.1"/>
    </source>
</evidence>
<dbReference type="GO" id="GO:0001508">
    <property type="term" value="P:action potential"/>
    <property type="evidence" value="ECO:0007669"/>
    <property type="project" value="TreeGrafter"/>
</dbReference>
<keyword evidence="11" id="KW-0407">Ion channel</keyword>
<evidence type="ECO:0000256" key="10">
    <source>
        <dbReference type="ARBA" id="ARBA00023136"/>
    </source>
</evidence>
<evidence type="ECO:0000256" key="4">
    <source>
        <dbReference type="ARBA" id="ARBA00022692"/>
    </source>
</evidence>
<evidence type="ECO:0000256" key="7">
    <source>
        <dbReference type="ARBA" id="ARBA00022958"/>
    </source>
</evidence>
<dbReference type="SUPFAM" id="SSF81324">
    <property type="entry name" value="Voltage-gated potassium channels"/>
    <property type="match status" value="1"/>
</dbReference>
<sequence>MSMKKPVWMDKENLYHIIFGTDTKCGKIYDVVLMILITISILVTFIESVPSLAFVFKTVLEILEALMTVAFTFDYVARLYCARNPKQYAFSFFGIIDFLSTIPPYLVLLFPSARYMILLRTFRFIRVFRVFKLFTFINEGYLLMSSLRRSMNKILVYFIFVVILVICLGTLMYMVEGNRPGTQFTDLGTSVYYAIVTMTTVGYGDITPVTPLGRLFSAFVMLLGYTIIAIPTGIVTATFVDETNRKVEKGKCPRCGGKVGKKDRYCSHCGEKL</sequence>
<dbReference type="GO" id="GO:0008076">
    <property type="term" value="C:voltage-gated potassium channel complex"/>
    <property type="evidence" value="ECO:0007669"/>
    <property type="project" value="InterPro"/>
</dbReference>
<dbReference type="InterPro" id="IPR005821">
    <property type="entry name" value="Ion_trans_dom"/>
</dbReference>
<protein>
    <submittedName>
        <fullName evidence="14">Ion transporter</fullName>
    </submittedName>
</protein>
<evidence type="ECO:0000256" key="11">
    <source>
        <dbReference type="ARBA" id="ARBA00023303"/>
    </source>
</evidence>
<keyword evidence="2" id="KW-0813">Transport</keyword>
<organism evidence="14 15">
    <name type="scientific">Segatella bryantii</name>
    <name type="common">Prevotella bryantii</name>
    <dbReference type="NCBI Taxonomy" id="77095"/>
    <lineage>
        <taxon>Bacteria</taxon>
        <taxon>Pseudomonadati</taxon>
        <taxon>Bacteroidota</taxon>
        <taxon>Bacteroidia</taxon>
        <taxon>Bacteroidales</taxon>
        <taxon>Prevotellaceae</taxon>
        <taxon>Segatella</taxon>
    </lineage>
</organism>
<dbReference type="Pfam" id="PF00520">
    <property type="entry name" value="Ion_trans"/>
    <property type="match status" value="1"/>
</dbReference>
<dbReference type="GO" id="GO:0005249">
    <property type="term" value="F:voltage-gated potassium channel activity"/>
    <property type="evidence" value="ECO:0007669"/>
    <property type="project" value="InterPro"/>
</dbReference>
<feature type="transmembrane region" description="Helical" evidence="12">
    <location>
        <begin position="28"/>
        <end position="46"/>
    </location>
</feature>
<evidence type="ECO:0000259" key="13">
    <source>
        <dbReference type="Pfam" id="PF00520"/>
    </source>
</evidence>
<dbReference type="EMBL" id="BPTR01000001">
    <property type="protein sequence ID" value="GJG26524.1"/>
    <property type="molecule type" value="Genomic_DNA"/>
</dbReference>
<keyword evidence="9" id="KW-0406">Ion transport</keyword>
<evidence type="ECO:0000256" key="5">
    <source>
        <dbReference type="ARBA" id="ARBA00022826"/>
    </source>
</evidence>
<dbReference type="Proteomes" id="UP000887043">
    <property type="component" value="Unassembled WGS sequence"/>
</dbReference>
<comment type="caution">
    <text evidence="14">The sequence shown here is derived from an EMBL/GenBank/DDBJ whole genome shotgun (WGS) entry which is preliminary data.</text>
</comment>
<evidence type="ECO:0000256" key="2">
    <source>
        <dbReference type="ARBA" id="ARBA00022448"/>
    </source>
</evidence>
<feature type="domain" description="Ion transport" evidence="13">
    <location>
        <begin position="27"/>
        <end position="245"/>
    </location>
</feature>
<keyword evidence="8 12" id="KW-1133">Transmembrane helix</keyword>
<comment type="subcellular location">
    <subcellularLocation>
        <location evidence="1">Membrane</location>
        <topology evidence="1">Multi-pass membrane protein</topology>
    </subcellularLocation>
</comment>
<evidence type="ECO:0000256" key="9">
    <source>
        <dbReference type="ARBA" id="ARBA00023065"/>
    </source>
</evidence>
<dbReference type="PANTHER" id="PTHR11537">
    <property type="entry name" value="VOLTAGE-GATED POTASSIUM CHANNEL"/>
    <property type="match status" value="1"/>
</dbReference>